<dbReference type="InterPro" id="IPR002358">
    <property type="entry name" value="Ribosomal_uL6_CS"/>
</dbReference>
<dbReference type="HAMAP" id="MF_01365_B">
    <property type="entry name" value="Ribosomal_uL6_B"/>
    <property type="match status" value="1"/>
</dbReference>
<evidence type="ECO:0000313" key="11">
    <source>
        <dbReference type="EMBL" id="OXT06192.1"/>
    </source>
</evidence>
<keyword evidence="4 6" id="KW-0689">Ribosomal protein</keyword>
<evidence type="ECO:0000256" key="5">
    <source>
        <dbReference type="ARBA" id="ARBA00023274"/>
    </source>
</evidence>
<dbReference type="GO" id="GO:0002181">
    <property type="term" value="P:cytoplasmic translation"/>
    <property type="evidence" value="ECO:0007669"/>
    <property type="project" value="TreeGrafter"/>
</dbReference>
<evidence type="ECO:0000313" key="12">
    <source>
        <dbReference type="Proteomes" id="UP000214975"/>
    </source>
</evidence>
<evidence type="ECO:0000256" key="8">
    <source>
        <dbReference type="RuleBase" id="RU003870"/>
    </source>
</evidence>
<dbReference type="InterPro" id="IPR020040">
    <property type="entry name" value="Ribosomal_uL6_a/b-dom"/>
</dbReference>
<feature type="domain" description="Large ribosomal subunit protein uL6 alpha-beta" evidence="9">
    <location>
        <begin position="90"/>
        <end position="164"/>
    </location>
</feature>
<evidence type="ECO:0000313" key="13">
    <source>
        <dbReference type="Proteomes" id="UP000215301"/>
    </source>
</evidence>
<organism evidence="11 13">
    <name type="scientific">Thermoanaerobacterium thermosaccharolyticum</name>
    <name type="common">Clostridium thermosaccharolyticum</name>
    <dbReference type="NCBI Taxonomy" id="1517"/>
    <lineage>
        <taxon>Bacteria</taxon>
        <taxon>Bacillati</taxon>
        <taxon>Bacillota</taxon>
        <taxon>Clostridia</taxon>
        <taxon>Thermoanaerobacterales</taxon>
        <taxon>Thermoanaerobacteraceae</taxon>
        <taxon>Thermoanaerobacterium</taxon>
    </lineage>
</organism>
<dbReference type="FunFam" id="3.90.930.12:FF:000002">
    <property type="entry name" value="50S ribosomal protein L6"/>
    <property type="match status" value="1"/>
</dbReference>
<dbReference type="Proteomes" id="UP000215301">
    <property type="component" value="Unassembled WGS sequence"/>
</dbReference>
<dbReference type="InterPro" id="IPR036789">
    <property type="entry name" value="Ribosomal_uL6-like_a/b-dom_sf"/>
</dbReference>
<keyword evidence="3 6" id="KW-0694">RNA-binding</keyword>
<evidence type="ECO:0000256" key="2">
    <source>
        <dbReference type="ARBA" id="ARBA00022730"/>
    </source>
</evidence>
<dbReference type="PROSITE" id="PS00525">
    <property type="entry name" value="RIBOSOMAL_L6_1"/>
    <property type="match status" value="1"/>
</dbReference>
<evidence type="ECO:0000256" key="1">
    <source>
        <dbReference type="ARBA" id="ARBA00009356"/>
    </source>
</evidence>
<evidence type="ECO:0000256" key="7">
    <source>
        <dbReference type="RuleBase" id="RU003869"/>
    </source>
</evidence>
<comment type="function">
    <text evidence="6 8">This protein binds to the 23S rRNA, and is important in its secondary structure. It is located near the subunit interface in the base of the L7/L12 stalk, and near the tRNA binding site of the peptidyltransferase center.</text>
</comment>
<sequence>MSRIGKQPVDIPKDVTVTVNDNHVIVKGPKGTLERDFPNLVNVSVEDNKVVVTRNSDDKEARAMHGTTRALIQNMVKGVSTGYEKSLEIVGVGYRVAKQGKKIVLTVGYSHPVEIEEEPGIEFAVDGTNKITVKGIDKQRVGEVAANIRKVRQPDAYKGKGIRYVGEHVRLKEGKTGKK</sequence>
<dbReference type="SUPFAM" id="SSF56053">
    <property type="entry name" value="Ribosomal protein L6"/>
    <property type="match status" value="2"/>
</dbReference>
<dbReference type="InterPro" id="IPR019906">
    <property type="entry name" value="Ribosomal_uL6_bac-type"/>
</dbReference>
<dbReference type="PIRSF" id="PIRSF002162">
    <property type="entry name" value="Ribosomal_L6"/>
    <property type="match status" value="1"/>
</dbReference>
<reference evidence="10 12" key="1">
    <citation type="submission" date="2016-08" db="EMBL/GenBank/DDBJ databases">
        <title>A novel genetic cassette of butanologenic Thermoanaerobacterium thermosaccharolyticum that directly convert cellulose to butanol.</title>
        <authorList>
            <person name="Li T."/>
            <person name="He J."/>
        </authorList>
    </citation>
    <scope>NUCLEOTIDE SEQUENCE [LARGE SCALE GENOMIC DNA]</scope>
    <source>
        <strain evidence="10 12">TG57</strain>
    </source>
</reference>
<keyword evidence="2 6" id="KW-0699">rRNA-binding</keyword>
<dbReference type="InterPro" id="IPR000702">
    <property type="entry name" value="Ribosomal_uL6-like"/>
</dbReference>
<dbReference type="EMBL" id="CP016893">
    <property type="protein sequence ID" value="AST57893.1"/>
    <property type="molecule type" value="Genomic_DNA"/>
</dbReference>
<protein>
    <recommendedName>
        <fullName evidence="6">Large ribosomal subunit protein uL6</fullName>
    </recommendedName>
</protein>
<feature type="domain" description="Large ribosomal subunit protein uL6 alpha-beta" evidence="9">
    <location>
        <begin position="11"/>
        <end position="82"/>
    </location>
</feature>
<comment type="subunit">
    <text evidence="6">Part of the 50S ribosomal subunit.</text>
</comment>
<dbReference type="GO" id="GO:0003735">
    <property type="term" value="F:structural constituent of ribosome"/>
    <property type="evidence" value="ECO:0007669"/>
    <property type="project" value="UniProtKB-UniRule"/>
</dbReference>
<dbReference type="Proteomes" id="UP000214975">
    <property type="component" value="Chromosome"/>
</dbReference>
<dbReference type="FunFam" id="3.90.930.12:FF:000001">
    <property type="entry name" value="50S ribosomal protein L6"/>
    <property type="match status" value="1"/>
</dbReference>
<dbReference type="EMBL" id="NKHD01000034">
    <property type="protein sequence ID" value="OXT06192.1"/>
    <property type="molecule type" value="Genomic_DNA"/>
</dbReference>
<dbReference type="GO" id="GO:0022625">
    <property type="term" value="C:cytosolic large ribosomal subunit"/>
    <property type="evidence" value="ECO:0007669"/>
    <property type="project" value="UniProtKB-UniRule"/>
</dbReference>
<dbReference type="PANTHER" id="PTHR11655">
    <property type="entry name" value="60S/50S RIBOSOMAL PROTEIN L6/L9"/>
    <property type="match status" value="1"/>
</dbReference>
<dbReference type="RefSeq" id="WP_094046249.1">
    <property type="nucleotide sequence ID" value="NZ_CP016893.1"/>
</dbReference>
<dbReference type="AlphaFoldDB" id="A0A231VDF7"/>
<comment type="similarity">
    <text evidence="1 6 7">Belongs to the universal ribosomal protein uL6 family.</text>
</comment>
<name>A0A231VDF7_THETR</name>
<evidence type="ECO:0000256" key="4">
    <source>
        <dbReference type="ARBA" id="ARBA00022980"/>
    </source>
</evidence>
<evidence type="ECO:0000259" key="9">
    <source>
        <dbReference type="Pfam" id="PF00347"/>
    </source>
</evidence>
<dbReference type="GO" id="GO:0019843">
    <property type="term" value="F:rRNA binding"/>
    <property type="evidence" value="ECO:0007669"/>
    <property type="project" value="UniProtKB-UniRule"/>
</dbReference>
<gene>
    <name evidence="6" type="primary">rplF</name>
    <name evidence="11" type="ORF">CE561_11325</name>
    <name evidence="10" type="ORF">Thert_01923</name>
</gene>
<dbReference type="PRINTS" id="PR00059">
    <property type="entry name" value="RIBOSOMALL6"/>
</dbReference>
<dbReference type="PANTHER" id="PTHR11655:SF14">
    <property type="entry name" value="LARGE RIBOSOMAL SUBUNIT PROTEIN UL6M"/>
    <property type="match status" value="1"/>
</dbReference>
<reference evidence="11 13" key="2">
    <citation type="submission" date="2017-06" db="EMBL/GenBank/DDBJ databases">
        <title>Isolation and characterization of a thermophilic and butanogenic Thermoanaerobacterium thermosaccharolyticum M5 capable of efficient degradation of hemicellulose.</title>
        <authorList>
            <person name="Xin F."/>
            <person name="Jiang Y."/>
        </authorList>
    </citation>
    <scope>NUCLEOTIDE SEQUENCE [LARGE SCALE GENOMIC DNA]</scope>
    <source>
        <strain evidence="11 13">M5</strain>
    </source>
</reference>
<evidence type="ECO:0000256" key="3">
    <source>
        <dbReference type="ARBA" id="ARBA00022884"/>
    </source>
</evidence>
<keyword evidence="5 6" id="KW-0687">Ribonucleoprotein</keyword>
<proteinExistence type="inferred from homology"/>
<evidence type="ECO:0000256" key="6">
    <source>
        <dbReference type="HAMAP-Rule" id="MF_01365"/>
    </source>
</evidence>
<accession>A0A231VDF7</accession>
<evidence type="ECO:0000313" key="10">
    <source>
        <dbReference type="EMBL" id="AST57893.1"/>
    </source>
</evidence>
<dbReference type="Gene3D" id="3.90.930.12">
    <property type="entry name" value="Ribosomal protein L6, alpha-beta domain"/>
    <property type="match status" value="2"/>
</dbReference>
<dbReference type="Pfam" id="PF00347">
    <property type="entry name" value="Ribosomal_L6"/>
    <property type="match status" value="2"/>
</dbReference>
<dbReference type="NCBIfam" id="TIGR03654">
    <property type="entry name" value="L6_bact"/>
    <property type="match status" value="1"/>
</dbReference>